<keyword evidence="3" id="KW-1185">Reference proteome</keyword>
<feature type="domain" description="Metallo-beta-lactamase" evidence="1">
    <location>
        <begin position="36"/>
        <end position="207"/>
    </location>
</feature>
<dbReference type="GO" id="GO:0016787">
    <property type="term" value="F:hydrolase activity"/>
    <property type="evidence" value="ECO:0007669"/>
    <property type="project" value="UniProtKB-KW"/>
</dbReference>
<evidence type="ECO:0000259" key="1">
    <source>
        <dbReference type="SMART" id="SM00849"/>
    </source>
</evidence>
<keyword evidence="2" id="KW-0378">Hydrolase</keyword>
<dbReference type="EC" id="3.-.-.-" evidence="2"/>
<dbReference type="Gene3D" id="3.60.15.10">
    <property type="entry name" value="Ribonuclease Z/Hydroxyacylglutathione hydrolase-like"/>
    <property type="match status" value="1"/>
</dbReference>
<sequence>MNSAAFVPGHVSPGGPSAHWVVPGLEIRKASVSAQDNNCYVLTEPDGGAHLIIDAADDAARVLALVAEAGGGPVTAVVTTHRHWDHHRALAEVAAETGARVLAGTADADELPIPADGELAHGDTLTLGGVDLAVVGLRGHTPGSVALAFREDRGDGGGRVHLFTGDSLFPGGVGRTGSPAEFASLIDDVEDRLFGVYDDDAVVHPGHGDNTTLGAERGQLAQWRERGW</sequence>
<dbReference type="EMBL" id="CACRYJ010000068">
    <property type="protein sequence ID" value="VZO40124.1"/>
    <property type="molecule type" value="Genomic_DNA"/>
</dbReference>
<dbReference type="SMART" id="SM00849">
    <property type="entry name" value="Lactamase_B"/>
    <property type="match status" value="1"/>
</dbReference>
<dbReference type="InterPro" id="IPR036866">
    <property type="entry name" value="RibonucZ/Hydroxyglut_hydro"/>
</dbReference>
<accession>A0A7M4DRN0</accession>
<comment type="caution">
    <text evidence="2">The sequence shown here is derived from an EMBL/GenBank/DDBJ whole genome shotgun (WGS) entry which is preliminary data.</text>
</comment>
<name>A0A7M4DRN0_9MICO</name>
<evidence type="ECO:0000313" key="3">
    <source>
        <dbReference type="Proteomes" id="UP000419743"/>
    </source>
</evidence>
<dbReference type="InterPro" id="IPR001279">
    <property type="entry name" value="Metallo-B-lactamas"/>
</dbReference>
<organism evidence="2 3">
    <name type="scientific">Occultella aeris</name>
    <dbReference type="NCBI Taxonomy" id="2761496"/>
    <lineage>
        <taxon>Bacteria</taxon>
        <taxon>Bacillati</taxon>
        <taxon>Actinomycetota</taxon>
        <taxon>Actinomycetes</taxon>
        <taxon>Micrococcales</taxon>
        <taxon>Ruaniaceae</taxon>
        <taxon>Occultella</taxon>
    </lineage>
</organism>
<dbReference type="RefSeq" id="WP_156743409.1">
    <property type="nucleotide sequence ID" value="NZ_CACRYJ010000068.1"/>
</dbReference>
<protein>
    <submittedName>
        <fullName evidence="2">Putative metallo-hydrolase</fullName>
        <ecNumber evidence="2">3.-.-.-</ecNumber>
    </submittedName>
</protein>
<dbReference type="PANTHER" id="PTHR46233:SF1">
    <property type="entry name" value="CONSERVED PROTEIN"/>
    <property type="match status" value="1"/>
</dbReference>
<gene>
    <name evidence="2" type="ORF">HALOF300_04826</name>
</gene>
<reference evidence="2 3" key="1">
    <citation type="submission" date="2019-11" db="EMBL/GenBank/DDBJ databases">
        <authorList>
            <person name="Criscuolo A."/>
        </authorList>
    </citation>
    <scope>NUCLEOTIDE SEQUENCE [LARGE SCALE GENOMIC DNA]</scope>
    <source>
        <strain evidence="2">CIP111667</strain>
    </source>
</reference>
<dbReference type="InterPro" id="IPR051453">
    <property type="entry name" value="MBL_Glyoxalase_II"/>
</dbReference>
<dbReference type="CDD" id="cd06262">
    <property type="entry name" value="metallo-hydrolase-like_MBL-fold"/>
    <property type="match status" value="1"/>
</dbReference>
<dbReference type="SUPFAM" id="SSF56281">
    <property type="entry name" value="Metallo-hydrolase/oxidoreductase"/>
    <property type="match status" value="1"/>
</dbReference>
<dbReference type="Proteomes" id="UP000419743">
    <property type="component" value="Unassembled WGS sequence"/>
</dbReference>
<evidence type="ECO:0000313" key="2">
    <source>
        <dbReference type="EMBL" id="VZO40124.1"/>
    </source>
</evidence>
<dbReference type="AlphaFoldDB" id="A0A7M4DRN0"/>
<dbReference type="PANTHER" id="PTHR46233">
    <property type="entry name" value="HYDROXYACYLGLUTATHIONE HYDROLASE GLOC"/>
    <property type="match status" value="1"/>
</dbReference>
<proteinExistence type="predicted"/>
<dbReference type="Pfam" id="PF00753">
    <property type="entry name" value="Lactamase_B"/>
    <property type="match status" value="1"/>
</dbReference>